<keyword evidence="4" id="KW-0732">Signal</keyword>
<dbReference type="KEGG" id="bpb:bpr_III093"/>
<dbReference type="Gene3D" id="2.60.120.260">
    <property type="entry name" value="Galactose-binding domain-like"/>
    <property type="match status" value="1"/>
</dbReference>
<accession>E0S2Z9</accession>
<dbReference type="PANTHER" id="PTHR34983:SF2">
    <property type="entry name" value="ENDO-BETA-1,4-GALACTANASE"/>
    <property type="match status" value="1"/>
</dbReference>
<keyword evidence="2 4" id="KW-0378">Hydrolase</keyword>
<dbReference type="CAZy" id="GH53">
    <property type="family name" value="Glycoside Hydrolase Family 53"/>
</dbReference>
<evidence type="ECO:0000259" key="6">
    <source>
        <dbReference type="Pfam" id="PF07532"/>
    </source>
</evidence>
<dbReference type="Pfam" id="PF07745">
    <property type="entry name" value="Glyco_hydro_53"/>
    <property type="match status" value="1"/>
</dbReference>
<dbReference type="PROSITE" id="PS51257">
    <property type="entry name" value="PROKAR_LIPOPROTEIN"/>
    <property type="match status" value="1"/>
</dbReference>
<dbReference type="GO" id="GO:0015926">
    <property type="term" value="F:glucosidase activity"/>
    <property type="evidence" value="ECO:0007669"/>
    <property type="project" value="InterPro"/>
</dbReference>
<dbReference type="EMBL" id="CP001811">
    <property type="protein sequence ID" value="ADL35781.1"/>
    <property type="molecule type" value="Genomic_DNA"/>
</dbReference>
<dbReference type="eggNOG" id="COG3867">
    <property type="taxonomic scope" value="Bacteria"/>
</dbReference>
<protein>
    <recommendedName>
        <fullName evidence="4">Arabinogalactan endo-beta-1,4-galactanase</fullName>
        <ecNumber evidence="4">3.2.1.89</ecNumber>
    </recommendedName>
</protein>
<dbReference type="STRING" id="515622.bpr_III093"/>
<dbReference type="GO" id="GO:0031218">
    <property type="term" value="F:arabinogalactan endo-1,4-beta-galactosidase activity"/>
    <property type="evidence" value="ECO:0007669"/>
    <property type="project" value="UniProtKB-EC"/>
</dbReference>
<dbReference type="RefSeq" id="WP_013282431.1">
    <property type="nucleotide sequence ID" value="NC_014388.1"/>
</dbReference>
<dbReference type="InterPro" id="IPR011683">
    <property type="entry name" value="Glyco_hydro_53"/>
</dbReference>
<evidence type="ECO:0000313" key="8">
    <source>
        <dbReference type="Proteomes" id="UP000001299"/>
    </source>
</evidence>
<dbReference type="EC" id="3.2.1.89" evidence="4"/>
<dbReference type="GO" id="GO:0045490">
    <property type="term" value="P:pectin catabolic process"/>
    <property type="evidence" value="ECO:0007669"/>
    <property type="project" value="TreeGrafter"/>
</dbReference>
<proteinExistence type="inferred from homology"/>
<dbReference type="Gene3D" id="3.20.20.80">
    <property type="entry name" value="Glycosidases"/>
    <property type="match status" value="1"/>
</dbReference>
<evidence type="ECO:0000313" key="7">
    <source>
        <dbReference type="EMBL" id="ADL35781.1"/>
    </source>
</evidence>
<dbReference type="Proteomes" id="UP000001299">
    <property type="component" value="Chromosome 2"/>
</dbReference>
<organism evidence="7 8">
    <name type="scientific">Butyrivibrio proteoclasticus (strain ATCC 51982 / DSM 14932 / B316)</name>
    <name type="common">Clostridium proteoclasticum</name>
    <dbReference type="NCBI Taxonomy" id="515622"/>
    <lineage>
        <taxon>Bacteria</taxon>
        <taxon>Bacillati</taxon>
        <taxon>Bacillota</taxon>
        <taxon>Clostridia</taxon>
        <taxon>Lachnospirales</taxon>
        <taxon>Lachnospiraceae</taxon>
        <taxon>Butyrivibrio</taxon>
    </lineage>
</organism>
<dbReference type="CAZy" id="CBM61">
    <property type="family name" value="Carbohydrate-Binding Module Family 61"/>
</dbReference>
<dbReference type="AlphaFoldDB" id="E0S2Z9"/>
<dbReference type="PANTHER" id="PTHR34983">
    <property type="entry name" value="ARABINOGALACTAN ENDO-BETA-1,4-GALACTANASE A"/>
    <property type="match status" value="1"/>
</dbReference>
<comment type="catalytic activity">
    <reaction evidence="4">
        <text>The enzyme specifically hydrolyzes (1-&gt;4)-beta-D-galactosidic linkages in type I arabinogalactans.</text>
        <dbReference type="EC" id="3.2.1.89"/>
    </reaction>
</comment>
<feature type="chain" id="PRO_5039752115" description="Arabinogalactan endo-beta-1,4-galactanase" evidence="4">
    <location>
        <begin position="21"/>
        <end position="709"/>
    </location>
</feature>
<sequence>MKIKKLKYIGVIMAAVVTMAGCGNTTSTEAPVVNESTDTDNIDNANANETTDSETVDNAKENSDESTEKSERAYAAPKEKVDSVTPQDDLDLTQDVFVKKIDGISDDFICGMDASSVQVLENSGVRYYDFEGKECDVFKTLSEAGVNYIRLRVWNDPYNEEGYGYGGGNNDIETALALGKRATEYGMKVCIDFHYSDFWADPKRQLVPKAWEGMSVNEKSVALHDYTLECLNMLLENGVDVGMVQIGNEINYGMSGESLQANVTKLLSEGSKAVREAASSFDKDIKIVVHYTNIEDNEQVKNRVTNLGLAGVDYDYIGLSYYPFWDGDFENMQSVVKMIRDEFGKEVFLAETSYCYTAVDGDGSGNSVSGTDDIVDGYPATVQGQANMLRDTMAAASDAGALGIFYWEGVWLPVGAATDDNSSIWETYGSGWASSYAGKYDPDDAGLYYGGCSWENQALFSFDGHPLPSLNTFKYVKTGHDAELRIDAVPDVYLSFTTGEEVKLPETVSVIYNDTSKNKDVAVNWDIEAASKIDNSVAGKYEICGTVDDGSALTCYIEVNLPNAVLNPSFEEDDTSMWEVRAEGSDITDYQDKADDAHTGTKALHFWAGDGKSEFKLFQKIDGLSAGTYSLQCFAQGGDMTDDSELILYALVNGKTYSESFMVTNWAEWKNPVIDDIEIADGDSVEIGVHYKVNKGSWGTVDDFVLEKK</sequence>
<evidence type="ECO:0000256" key="2">
    <source>
        <dbReference type="ARBA" id="ARBA00022801"/>
    </source>
</evidence>
<dbReference type="HOGENOM" id="CLU_011259_1_2_9"/>
<keyword evidence="8" id="KW-1185">Reference proteome</keyword>
<evidence type="ECO:0000256" key="1">
    <source>
        <dbReference type="ARBA" id="ARBA00010687"/>
    </source>
</evidence>
<gene>
    <name evidence="7" type="primary">agn53B</name>
    <name evidence="7" type="ordered locus">bpr_III093</name>
</gene>
<comment type="similarity">
    <text evidence="1 4">Belongs to the glycosyl hydrolase 53 family.</text>
</comment>
<keyword evidence="3 4" id="KW-0326">Glycosidase</keyword>
<dbReference type="Pfam" id="PF07532">
    <property type="entry name" value="Big_4"/>
    <property type="match status" value="1"/>
</dbReference>
<reference evidence="7 8" key="1">
    <citation type="journal article" date="2010" name="PLoS ONE">
        <title>The glycobiome of the rumen bacterium Butyrivibrio proteoclasticus B316(T) highlights adaptation to a polysaccharide-rich environment.</title>
        <authorList>
            <person name="Kelly W.J."/>
            <person name="Leahy S.C."/>
            <person name="Altermann E."/>
            <person name="Yeoman C.J."/>
            <person name="Dunne J.C."/>
            <person name="Kong Z."/>
            <person name="Pacheco D.M."/>
            <person name="Li D."/>
            <person name="Noel S.J."/>
            <person name="Moon C.D."/>
            <person name="Cookson A.L."/>
            <person name="Attwood G.T."/>
        </authorList>
    </citation>
    <scope>NUCLEOTIDE SEQUENCE [LARGE SCALE GENOMIC DNA]</scope>
    <source>
        <strain evidence="8">ATCC 51982 / DSM 14932 / B316</strain>
    </source>
</reference>
<name>E0S2Z9_BUTPB</name>
<feature type="domain" description="Bacterial Ig-like" evidence="6">
    <location>
        <begin position="491"/>
        <end position="548"/>
    </location>
</feature>
<evidence type="ECO:0000256" key="5">
    <source>
        <dbReference type="SAM" id="MobiDB-lite"/>
    </source>
</evidence>
<feature type="region of interest" description="Disordered" evidence="5">
    <location>
        <begin position="24"/>
        <end position="86"/>
    </location>
</feature>
<evidence type="ECO:0000256" key="4">
    <source>
        <dbReference type="RuleBase" id="RU361192"/>
    </source>
</evidence>
<dbReference type="InterPro" id="IPR011081">
    <property type="entry name" value="Big_4"/>
</dbReference>
<evidence type="ECO:0000256" key="3">
    <source>
        <dbReference type="ARBA" id="ARBA00023295"/>
    </source>
</evidence>
<feature type="compositionally biased region" description="Basic and acidic residues" evidence="5">
    <location>
        <begin position="57"/>
        <end position="82"/>
    </location>
</feature>
<feature type="signal peptide" evidence="4">
    <location>
        <begin position="1"/>
        <end position="20"/>
    </location>
</feature>
<dbReference type="SUPFAM" id="SSF51445">
    <property type="entry name" value="(Trans)glycosidases"/>
    <property type="match status" value="1"/>
</dbReference>
<dbReference type="InterPro" id="IPR017853">
    <property type="entry name" value="GH"/>
</dbReference>